<accession>A0A1G1W8T7</accession>
<protein>
    <recommendedName>
        <fullName evidence="3">Terminase large subunit gp17-like C-terminal domain-containing protein</fullName>
    </recommendedName>
</protein>
<dbReference type="InterPro" id="IPR027417">
    <property type="entry name" value="P-loop_NTPase"/>
</dbReference>
<dbReference type="AlphaFoldDB" id="A0A1G1W8T7"/>
<evidence type="ECO:0008006" key="3">
    <source>
        <dbReference type="Google" id="ProtNLM"/>
    </source>
</evidence>
<dbReference type="Proteomes" id="UP000177103">
    <property type="component" value="Unassembled WGS sequence"/>
</dbReference>
<evidence type="ECO:0000313" key="1">
    <source>
        <dbReference type="EMBL" id="OGY24034.1"/>
    </source>
</evidence>
<comment type="caution">
    <text evidence="1">The sequence shown here is derived from an EMBL/GenBank/DDBJ whole genome shotgun (WGS) entry which is preliminary data.</text>
</comment>
<evidence type="ECO:0000313" key="2">
    <source>
        <dbReference type="Proteomes" id="UP000177103"/>
    </source>
</evidence>
<name>A0A1G1W8T7_9BACT</name>
<organism evidence="1 2">
    <name type="scientific">Candidatus Woykebacteria bacterium RBG_13_40_7b</name>
    <dbReference type="NCBI Taxonomy" id="1802594"/>
    <lineage>
        <taxon>Bacteria</taxon>
        <taxon>Candidatus Woykeibacteriota</taxon>
    </lineage>
</organism>
<dbReference type="EMBL" id="MHCQ01000032">
    <property type="protein sequence ID" value="OGY24034.1"/>
    <property type="molecule type" value="Genomic_DNA"/>
</dbReference>
<reference evidence="1 2" key="1">
    <citation type="journal article" date="2016" name="Nat. Commun.">
        <title>Thousands of microbial genomes shed light on interconnected biogeochemical processes in an aquifer system.</title>
        <authorList>
            <person name="Anantharaman K."/>
            <person name="Brown C.T."/>
            <person name="Hug L.A."/>
            <person name="Sharon I."/>
            <person name="Castelle C.J."/>
            <person name="Probst A.J."/>
            <person name="Thomas B.C."/>
            <person name="Singh A."/>
            <person name="Wilkins M.J."/>
            <person name="Karaoz U."/>
            <person name="Brodie E.L."/>
            <person name="Williams K.H."/>
            <person name="Hubbard S.S."/>
            <person name="Banfield J.F."/>
        </authorList>
    </citation>
    <scope>NUCLEOTIDE SEQUENCE [LARGE SCALE GENOMIC DNA]</scope>
</reference>
<gene>
    <name evidence="1" type="ORF">A2Y57_02270</name>
</gene>
<sequence>MSRLNQIVKSISNDRKLRVEIASRDIFWFFRIYLGHYIEYKTAEFQKEILGILQNKNNTFIAIVAFRNSAKSTFCSSLLPIWSVVGVHQVKHILIVCQTHQKTQQVLANIKQELEANSLLLADFGSFIGNVEQWNLNTIVLPRYGARITAVSVGESIRGLRHREHRPDLIICDDIEDIQSTKIKESRDKLWRFVTGELIPAGDTNTRFIFIGNLVHEDSIMMKIKKDAENNSNKIYREYPLVDENNHINWPDKYPTWEKIEELKQTVMSEADYLREYCLKIIPEGDQVIFPEDIKRYDESDLNKRSDFLYFVLSIDPAFSLSRTGDKNSIIIGKVFGKGGNLETYLLPHPINKKMTLPELVKEVKKLILSLGPTPNYKIFVEGGGTQKGVAQLLQSEGLNAQEINPQGQDKRTRLSIAKYWIQNKIYFPKTGLEELETQLISFGTERYDDLVDALTLMVLALLDKANQPHNDVMLVPMVEPIQDAVIRKALTSSGQDWADTEDQEIFRSLKFRNPTRILG</sequence>
<proteinExistence type="predicted"/>
<dbReference type="Gene3D" id="3.30.420.240">
    <property type="match status" value="1"/>
</dbReference>
<dbReference type="Gene3D" id="3.40.50.300">
    <property type="entry name" value="P-loop containing nucleotide triphosphate hydrolases"/>
    <property type="match status" value="1"/>
</dbReference>